<keyword evidence="9 14" id="KW-0472">Membrane</keyword>
<keyword evidence="14" id="KW-0133">Cell shape</keyword>
<dbReference type="EC" id="3.6.1.27" evidence="3 14"/>
<dbReference type="Proteomes" id="UP000265848">
    <property type="component" value="Unassembled WGS sequence"/>
</dbReference>
<name>A0A399IZF2_9RHOB</name>
<feature type="transmembrane region" description="Helical" evidence="14">
    <location>
        <begin position="42"/>
        <end position="61"/>
    </location>
</feature>
<keyword evidence="5 14" id="KW-1003">Cell membrane</keyword>
<evidence type="ECO:0000256" key="14">
    <source>
        <dbReference type="HAMAP-Rule" id="MF_01006"/>
    </source>
</evidence>
<comment type="catalytic activity">
    <reaction evidence="13 14">
        <text>di-trans,octa-cis-undecaprenyl diphosphate + H2O = di-trans,octa-cis-undecaprenyl phosphate + phosphate + H(+)</text>
        <dbReference type="Rhea" id="RHEA:28094"/>
        <dbReference type="ChEBI" id="CHEBI:15377"/>
        <dbReference type="ChEBI" id="CHEBI:15378"/>
        <dbReference type="ChEBI" id="CHEBI:43474"/>
        <dbReference type="ChEBI" id="CHEBI:58405"/>
        <dbReference type="ChEBI" id="CHEBI:60392"/>
        <dbReference type="EC" id="3.6.1.27"/>
    </reaction>
</comment>
<keyword evidence="7 14" id="KW-0378">Hydrolase</keyword>
<keyword evidence="14" id="KW-0573">Peptidoglycan synthesis</keyword>
<keyword evidence="16" id="KW-1185">Reference proteome</keyword>
<evidence type="ECO:0000256" key="3">
    <source>
        <dbReference type="ARBA" id="ARBA00012374"/>
    </source>
</evidence>
<reference evidence="15 16" key="1">
    <citation type="submission" date="2018-08" db="EMBL/GenBank/DDBJ databases">
        <title>Pseudooceanicola sediminis CY03 in the family Rhodobacteracea.</title>
        <authorList>
            <person name="Zhang Y.-J."/>
        </authorList>
    </citation>
    <scope>NUCLEOTIDE SEQUENCE [LARGE SCALE GENOMIC DNA]</scope>
    <source>
        <strain evidence="15 16">CY03</strain>
    </source>
</reference>
<evidence type="ECO:0000256" key="13">
    <source>
        <dbReference type="ARBA" id="ARBA00047594"/>
    </source>
</evidence>
<comment type="similarity">
    <text evidence="2 14">Belongs to the UppP family.</text>
</comment>
<accession>A0A399IZF2</accession>
<keyword evidence="10 14" id="KW-0046">Antibiotic resistance</keyword>
<feature type="transmembrane region" description="Helical" evidence="14">
    <location>
        <begin position="251"/>
        <end position="271"/>
    </location>
</feature>
<evidence type="ECO:0000256" key="8">
    <source>
        <dbReference type="ARBA" id="ARBA00022989"/>
    </source>
</evidence>
<feature type="transmembrane region" description="Helical" evidence="14">
    <location>
        <begin position="221"/>
        <end position="239"/>
    </location>
</feature>
<evidence type="ECO:0000256" key="9">
    <source>
        <dbReference type="ARBA" id="ARBA00023136"/>
    </source>
</evidence>
<protein>
    <recommendedName>
        <fullName evidence="4 14">Undecaprenyl-diphosphatase</fullName>
        <ecNumber evidence="3 14">3.6.1.27</ecNumber>
    </recommendedName>
    <alternativeName>
        <fullName evidence="12 14">Bacitracin resistance protein</fullName>
    </alternativeName>
    <alternativeName>
        <fullName evidence="11 14">Undecaprenyl pyrophosphate phosphatase</fullName>
    </alternativeName>
</protein>
<evidence type="ECO:0000256" key="1">
    <source>
        <dbReference type="ARBA" id="ARBA00004651"/>
    </source>
</evidence>
<comment type="miscellaneous">
    <text evidence="14">Bacitracin is thought to be involved in the inhibition of peptidoglycan synthesis by sequestering undecaprenyl diphosphate, thereby reducing the pool of lipid carrier available.</text>
</comment>
<dbReference type="RefSeq" id="WP_119399484.1">
    <property type="nucleotide sequence ID" value="NZ_QWJJ01000010.1"/>
</dbReference>
<keyword evidence="8 14" id="KW-1133">Transmembrane helix</keyword>
<dbReference type="GO" id="GO:0009252">
    <property type="term" value="P:peptidoglycan biosynthetic process"/>
    <property type="evidence" value="ECO:0007669"/>
    <property type="project" value="UniProtKB-KW"/>
</dbReference>
<dbReference type="EMBL" id="QWJJ01000010">
    <property type="protein sequence ID" value="RII38411.1"/>
    <property type="molecule type" value="Genomic_DNA"/>
</dbReference>
<evidence type="ECO:0000256" key="11">
    <source>
        <dbReference type="ARBA" id="ARBA00032707"/>
    </source>
</evidence>
<dbReference type="NCBIfam" id="NF001393">
    <property type="entry name" value="PRK00281.2-4"/>
    <property type="match status" value="1"/>
</dbReference>
<gene>
    <name evidence="14" type="primary">uppP</name>
    <name evidence="15" type="ORF">DL237_12985</name>
</gene>
<organism evidence="15 16">
    <name type="scientific">Pseudooceanicola sediminis</name>
    <dbReference type="NCBI Taxonomy" id="2211117"/>
    <lineage>
        <taxon>Bacteria</taxon>
        <taxon>Pseudomonadati</taxon>
        <taxon>Pseudomonadota</taxon>
        <taxon>Alphaproteobacteria</taxon>
        <taxon>Rhodobacterales</taxon>
        <taxon>Paracoccaceae</taxon>
        <taxon>Pseudooceanicola</taxon>
    </lineage>
</organism>
<keyword evidence="14" id="KW-0961">Cell wall biogenesis/degradation</keyword>
<evidence type="ECO:0000256" key="12">
    <source>
        <dbReference type="ARBA" id="ARBA00032932"/>
    </source>
</evidence>
<dbReference type="Pfam" id="PF02673">
    <property type="entry name" value="BacA"/>
    <property type="match status" value="1"/>
</dbReference>
<evidence type="ECO:0000313" key="15">
    <source>
        <dbReference type="EMBL" id="RII38411.1"/>
    </source>
</evidence>
<feature type="transmembrane region" description="Helical" evidence="14">
    <location>
        <begin position="190"/>
        <end position="209"/>
    </location>
</feature>
<dbReference type="GO" id="GO:0050380">
    <property type="term" value="F:undecaprenyl-diphosphatase activity"/>
    <property type="evidence" value="ECO:0007669"/>
    <property type="project" value="UniProtKB-UniRule"/>
</dbReference>
<dbReference type="GO" id="GO:0005886">
    <property type="term" value="C:plasma membrane"/>
    <property type="evidence" value="ECO:0007669"/>
    <property type="project" value="UniProtKB-SubCell"/>
</dbReference>
<evidence type="ECO:0000256" key="10">
    <source>
        <dbReference type="ARBA" id="ARBA00023251"/>
    </source>
</evidence>
<feature type="transmembrane region" description="Helical" evidence="14">
    <location>
        <begin position="82"/>
        <end position="105"/>
    </location>
</feature>
<evidence type="ECO:0000256" key="4">
    <source>
        <dbReference type="ARBA" id="ARBA00021581"/>
    </source>
</evidence>
<dbReference type="AlphaFoldDB" id="A0A399IZF2"/>
<dbReference type="HAMAP" id="MF_01006">
    <property type="entry name" value="Undec_diphosphatase"/>
    <property type="match status" value="1"/>
</dbReference>
<dbReference type="InterPro" id="IPR003824">
    <property type="entry name" value="UppP"/>
</dbReference>
<dbReference type="PANTHER" id="PTHR30622:SF4">
    <property type="entry name" value="UNDECAPRENYL-DIPHOSPHATASE"/>
    <property type="match status" value="1"/>
</dbReference>
<sequence>MPLLQLLLLAIIQGITEFLPISSSGHLILLPGLTGLQDQGQMIDIAVHIGTLGAVIVYFWSDVKDALLGLPRLVRGKADTPGARLALLLIVATIPVILFGLFLALTGIDDMLRSVAVIGWTMLIFGIVLYIADRRGDTGRATQDWSMKHAWILGLWQAVALIPGTSRSGITITGALFAGYERQSAAKISMLMSIPTIIASAVFLAGEVIATADAAAARDGAIAAIFAFLSALVALTLMMRLLKSVSFTPYVIYRIILGLFLLWYAYIHGAAVPAAA</sequence>
<keyword evidence="6 14" id="KW-0812">Transmembrane</keyword>
<dbReference type="PANTHER" id="PTHR30622">
    <property type="entry name" value="UNDECAPRENYL-DIPHOSPHATASE"/>
    <property type="match status" value="1"/>
</dbReference>
<feature type="transmembrane region" description="Helical" evidence="14">
    <location>
        <begin position="111"/>
        <end position="132"/>
    </location>
</feature>
<dbReference type="OrthoDB" id="9808289at2"/>
<dbReference type="GO" id="GO:0008360">
    <property type="term" value="P:regulation of cell shape"/>
    <property type="evidence" value="ECO:0007669"/>
    <property type="project" value="UniProtKB-KW"/>
</dbReference>
<comment type="subcellular location">
    <subcellularLocation>
        <location evidence="1 14">Cell membrane</location>
        <topology evidence="1 14">Multi-pass membrane protein</topology>
    </subcellularLocation>
</comment>
<dbReference type="GO" id="GO:0071555">
    <property type="term" value="P:cell wall organization"/>
    <property type="evidence" value="ECO:0007669"/>
    <property type="project" value="UniProtKB-KW"/>
</dbReference>
<dbReference type="GO" id="GO:0046677">
    <property type="term" value="P:response to antibiotic"/>
    <property type="evidence" value="ECO:0007669"/>
    <property type="project" value="UniProtKB-UniRule"/>
</dbReference>
<evidence type="ECO:0000313" key="16">
    <source>
        <dbReference type="Proteomes" id="UP000265848"/>
    </source>
</evidence>
<evidence type="ECO:0000256" key="6">
    <source>
        <dbReference type="ARBA" id="ARBA00022692"/>
    </source>
</evidence>
<comment type="caution">
    <text evidence="15">The sequence shown here is derived from an EMBL/GenBank/DDBJ whole genome shotgun (WGS) entry which is preliminary data.</text>
</comment>
<evidence type="ECO:0000256" key="5">
    <source>
        <dbReference type="ARBA" id="ARBA00022475"/>
    </source>
</evidence>
<evidence type="ECO:0000256" key="2">
    <source>
        <dbReference type="ARBA" id="ARBA00010621"/>
    </source>
</evidence>
<proteinExistence type="inferred from homology"/>
<comment type="function">
    <text evidence="14">Catalyzes the dephosphorylation of undecaprenyl diphosphate (UPP). Confers resistance to bacitracin.</text>
</comment>
<evidence type="ECO:0000256" key="7">
    <source>
        <dbReference type="ARBA" id="ARBA00022801"/>
    </source>
</evidence>